<keyword evidence="4" id="KW-0677">Repeat</keyword>
<reference evidence="7" key="1">
    <citation type="submission" date="2019-10" db="EMBL/GenBank/DDBJ databases">
        <authorList>
            <consortium name="DOE Joint Genome Institute"/>
            <person name="Kuo A."/>
            <person name="Miyauchi S."/>
            <person name="Kiss E."/>
            <person name="Drula E."/>
            <person name="Kohler A."/>
            <person name="Sanchez-Garcia M."/>
            <person name="Andreopoulos B."/>
            <person name="Barry K.W."/>
            <person name="Bonito G."/>
            <person name="Buee M."/>
            <person name="Carver A."/>
            <person name="Chen C."/>
            <person name="Cichocki N."/>
            <person name="Clum A."/>
            <person name="Culley D."/>
            <person name="Crous P.W."/>
            <person name="Fauchery L."/>
            <person name="Girlanda M."/>
            <person name="Hayes R."/>
            <person name="Keri Z."/>
            <person name="LaButti K."/>
            <person name="Lipzen A."/>
            <person name="Lombard V."/>
            <person name="Magnuson J."/>
            <person name="Maillard F."/>
            <person name="Morin E."/>
            <person name="Murat C."/>
            <person name="Nolan M."/>
            <person name="Ohm R."/>
            <person name="Pangilinan J."/>
            <person name="Pereira M."/>
            <person name="Perotto S."/>
            <person name="Peter M."/>
            <person name="Riley R."/>
            <person name="Sitrit Y."/>
            <person name="Stielow B."/>
            <person name="Szollosi G."/>
            <person name="Zifcakova L."/>
            <person name="Stursova M."/>
            <person name="Spatafora J.W."/>
            <person name="Tedersoo L."/>
            <person name="Vaario L.-M."/>
            <person name="Yamada A."/>
            <person name="Yan M."/>
            <person name="Wang P."/>
            <person name="Xu J."/>
            <person name="Bruns T."/>
            <person name="Baldrian P."/>
            <person name="Vilgalys R."/>
            <person name="Henrissat B."/>
            <person name="Grigoriev I.V."/>
            <person name="Hibbett D."/>
            <person name="Nagy L.G."/>
            <person name="Martin F.M."/>
        </authorList>
    </citation>
    <scope>NUCLEOTIDE SEQUENCE</scope>
    <source>
        <strain evidence="7">Prilba</strain>
    </source>
</reference>
<dbReference type="OrthoDB" id="186625at2759"/>
<organism evidence="7 8">
    <name type="scientific">Russula ochroleuca</name>
    <dbReference type="NCBI Taxonomy" id="152965"/>
    <lineage>
        <taxon>Eukaryota</taxon>
        <taxon>Fungi</taxon>
        <taxon>Dikarya</taxon>
        <taxon>Basidiomycota</taxon>
        <taxon>Agaricomycotina</taxon>
        <taxon>Agaricomycetes</taxon>
        <taxon>Russulales</taxon>
        <taxon>Russulaceae</taxon>
        <taxon>Russula</taxon>
    </lineage>
</organism>
<dbReference type="Pfam" id="PF13499">
    <property type="entry name" value="EF-hand_7"/>
    <property type="match status" value="1"/>
</dbReference>
<dbReference type="InterPro" id="IPR002048">
    <property type="entry name" value="EF_hand_dom"/>
</dbReference>
<dbReference type="Pfam" id="PF13202">
    <property type="entry name" value="EF-hand_5"/>
    <property type="match status" value="1"/>
</dbReference>
<dbReference type="PANTHER" id="PTHR46212">
    <property type="entry name" value="PEFLIN"/>
    <property type="match status" value="1"/>
</dbReference>
<dbReference type="GO" id="GO:0005509">
    <property type="term" value="F:calcium ion binding"/>
    <property type="evidence" value="ECO:0007669"/>
    <property type="project" value="InterPro"/>
</dbReference>
<dbReference type="InterPro" id="IPR018247">
    <property type="entry name" value="EF_Hand_1_Ca_BS"/>
</dbReference>
<evidence type="ECO:0000256" key="5">
    <source>
        <dbReference type="ARBA" id="ARBA00022837"/>
    </source>
</evidence>
<evidence type="ECO:0000256" key="4">
    <source>
        <dbReference type="ARBA" id="ARBA00022737"/>
    </source>
</evidence>
<dbReference type="InterPro" id="IPR011992">
    <property type="entry name" value="EF-hand-dom_pair"/>
</dbReference>
<evidence type="ECO:0000256" key="2">
    <source>
        <dbReference type="ARBA" id="ARBA00022490"/>
    </source>
</evidence>
<evidence type="ECO:0000313" key="8">
    <source>
        <dbReference type="Proteomes" id="UP000759537"/>
    </source>
</evidence>
<comment type="subcellular location">
    <subcellularLocation>
        <location evidence="1">Cytoplasm</location>
    </subcellularLocation>
</comment>
<protein>
    <recommendedName>
        <fullName evidence="6">EF-hand domain-containing protein</fullName>
    </recommendedName>
</protein>
<feature type="domain" description="EF-hand" evidence="6">
    <location>
        <begin position="56"/>
        <end position="91"/>
    </location>
</feature>
<dbReference type="PANTHER" id="PTHR46212:SF3">
    <property type="entry name" value="GH27120P"/>
    <property type="match status" value="1"/>
</dbReference>
<accession>A0A9P5JW31</accession>
<comment type="caution">
    <text evidence="7">The sequence shown here is derived from an EMBL/GenBank/DDBJ whole genome shotgun (WGS) entry which is preliminary data.</text>
</comment>
<proteinExistence type="predicted"/>
<reference evidence="7" key="2">
    <citation type="journal article" date="2020" name="Nat. Commun.">
        <title>Large-scale genome sequencing of mycorrhizal fungi provides insights into the early evolution of symbiotic traits.</title>
        <authorList>
            <person name="Miyauchi S."/>
            <person name="Kiss E."/>
            <person name="Kuo A."/>
            <person name="Drula E."/>
            <person name="Kohler A."/>
            <person name="Sanchez-Garcia M."/>
            <person name="Morin E."/>
            <person name="Andreopoulos B."/>
            <person name="Barry K.W."/>
            <person name="Bonito G."/>
            <person name="Buee M."/>
            <person name="Carver A."/>
            <person name="Chen C."/>
            <person name="Cichocki N."/>
            <person name="Clum A."/>
            <person name="Culley D."/>
            <person name="Crous P.W."/>
            <person name="Fauchery L."/>
            <person name="Girlanda M."/>
            <person name="Hayes R.D."/>
            <person name="Keri Z."/>
            <person name="LaButti K."/>
            <person name="Lipzen A."/>
            <person name="Lombard V."/>
            <person name="Magnuson J."/>
            <person name="Maillard F."/>
            <person name="Murat C."/>
            <person name="Nolan M."/>
            <person name="Ohm R.A."/>
            <person name="Pangilinan J."/>
            <person name="Pereira M.F."/>
            <person name="Perotto S."/>
            <person name="Peter M."/>
            <person name="Pfister S."/>
            <person name="Riley R."/>
            <person name="Sitrit Y."/>
            <person name="Stielow J.B."/>
            <person name="Szollosi G."/>
            <person name="Zifcakova L."/>
            <person name="Stursova M."/>
            <person name="Spatafora J.W."/>
            <person name="Tedersoo L."/>
            <person name="Vaario L.M."/>
            <person name="Yamada A."/>
            <person name="Yan M."/>
            <person name="Wang P."/>
            <person name="Xu J."/>
            <person name="Bruns T."/>
            <person name="Baldrian P."/>
            <person name="Vilgalys R."/>
            <person name="Dunand C."/>
            <person name="Henrissat B."/>
            <person name="Grigoriev I.V."/>
            <person name="Hibbett D."/>
            <person name="Nagy L.G."/>
            <person name="Martin F.M."/>
        </authorList>
    </citation>
    <scope>NUCLEOTIDE SEQUENCE</scope>
    <source>
        <strain evidence="7">Prilba</strain>
    </source>
</reference>
<dbReference type="GO" id="GO:0005737">
    <property type="term" value="C:cytoplasm"/>
    <property type="evidence" value="ECO:0007669"/>
    <property type="project" value="UniProtKB-SubCell"/>
</dbReference>
<evidence type="ECO:0000259" key="6">
    <source>
        <dbReference type="PROSITE" id="PS50222"/>
    </source>
</evidence>
<dbReference type="AlphaFoldDB" id="A0A9P5JW31"/>
<feature type="domain" description="EF-hand" evidence="6">
    <location>
        <begin position="1"/>
        <end position="24"/>
    </location>
</feature>
<dbReference type="PROSITE" id="PS00018">
    <property type="entry name" value="EF_HAND_1"/>
    <property type="match status" value="2"/>
</dbReference>
<dbReference type="Proteomes" id="UP000759537">
    <property type="component" value="Unassembled WGS sequence"/>
</dbReference>
<name>A0A9P5JW31_9AGAM</name>
<evidence type="ECO:0000256" key="1">
    <source>
        <dbReference type="ARBA" id="ARBA00004496"/>
    </source>
</evidence>
<keyword evidence="5" id="KW-0106">Calcium</keyword>
<dbReference type="GO" id="GO:0048306">
    <property type="term" value="F:calcium-dependent protein binding"/>
    <property type="evidence" value="ECO:0007669"/>
    <property type="project" value="UniProtKB-ARBA"/>
</dbReference>
<dbReference type="EMBL" id="WHVB01000041">
    <property type="protein sequence ID" value="KAF8466474.1"/>
    <property type="molecule type" value="Genomic_DNA"/>
</dbReference>
<evidence type="ECO:0000256" key="3">
    <source>
        <dbReference type="ARBA" id="ARBA00022723"/>
    </source>
</evidence>
<keyword evidence="8" id="KW-1185">Reference proteome</keyword>
<keyword evidence="2" id="KW-0963">Cytoplasm</keyword>
<dbReference type="Gene3D" id="1.10.238.10">
    <property type="entry name" value="EF-hand"/>
    <property type="match status" value="1"/>
</dbReference>
<dbReference type="InterPro" id="IPR051426">
    <property type="entry name" value="Peflin/Sorcin_CaBP"/>
</dbReference>
<sequence length="175" mass="19797">MDKDGDGQVSCADLHHAILTDGDMPFSIDAVKYLVRAFDQNGDGVFGFEVFEPLWNSLNEWRRLFDAVDIDGDGRINATELAHTFAQYDLRVSPNTLDNIMKKYGIMPSWERFSRQFDNGCVPPCPHPEMDLECFVCMCSVVRQTCNLYDKCSAGGRSQMSRDEFFKAVTSMPQA</sequence>
<dbReference type="SUPFAM" id="SSF47473">
    <property type="entry name" value="EF-hand"/>
    <property type="match status" value="1"/>
</dbReference>
<evidence type="ECO:0000313" key="7">
    <source>
        <dbReference type="EMBL" id="KAF8466474.1"/>
    </source>
</evidence>
<keyword evidence="3" id="KW-0479">Metal-binding</keyword>
<gene>
    <name evidence="7" type="ORF">DFH94DRAFT_342700</name>
</gene>
<dbReference type="PROSITE" id="PS50222">
    <property type="entry name" value="EF_HAND_2"/>
    <property type="match status" value="2"/>
</dbReference>